<evidence type="ECO:0000256" key="1">
    <source>
        <dbReference type="ARBA" id="ARBA00023002"/>
    </source>
</evidence>
<dbReference type="InterPro" id="IPR012302">
    <property type="entry name" value="Malic_NAD-bd"/>
</dbReference>
<dbReference type="Gene3D" id="3.40.50.720">
    <property type="entry name" value="NAD(P)-binding Rossmann-like Domain"/>
    <property type="match status" value="1"/>
</dbReference>
<dbReference type="SMART" id="SM00919">
    <property type="entry name" value="Malic_M"/>
    <property type="match status" value="1"/>
</dbReference>
<keyword evidence="1" id="KW-0560">Oxidoreductase</keyword>
<proteinExistence type="predicted"/>
<comment type="caution">
    <text evidence="5">The sequence shown here is derived from an EMBL/GenBank/DDBJ whole genome shotgun (WGS) entry which is preliminary data.</text>
</comment>
<evidence type="ECO:0000259" key="4">
    <source>
        <dbReference type="SMART" id="SM01274"/>
    </source>
</evidence>
<dbReference type="InterPro" id="IPR036291">
    <property type="entry name" value="NAD(P)-bd_dom_sf"/>
</dbReference>
<evidence type="ECO:0000313" key="5">
    <source>
        <dbReference type="EMBL" id="NKZ08311.1"/>
    </source>
</evidence>
<dbReference type="SUPFAM" id="SSF53223">
    <property type="entry name" value="Aminoacid dehydrogenase-like, N-terminal domain"/>
    <property type="match status" value="1"/>
</dbReference>
<dbReference type="InterPro" id="IPR012301">
    <property type="entry name" value="Malic_N_dom"/>
</dbReference>
<dbReference type="GO" id="GO:0051287">
    <property type="term" value="F:NAD binding"/>
    <property type="evidence" value="ECO:0007669"/>
    <property type="project" value="InterPro"/>
</dbReference>
<dbReference type="InterPro" id="IPR046346">
    <property type="entry name" value="Aminoacid_DH-like_N_sf"/>
</dbReference>
<dbReference type="PANTHER" id="PTHR43237">
    <property type="entry name" value="NADP-DEPENDENT MALIC ENZYME"/>
    <property type="match status" value="1"/>
</dbReference>
<dbReference type="InterPro" id="IPR051674">
    <property type="entry name" value="Malate_Decarboxylase"/>
</dbReference>
<evidence type="ECO:0000313" key="6">
    <source>
        <dbReference type="Proteomes" id="UP000579250"/>
    </source>
</evidence>
<dbReference type="AlphaFoldDB" id="A0A846Z7I4"/>
<organism evidence="5 6">
    <name type="scientific">Actinomadura latina</name>
    <dbReference type="NCBI Taxonomy" id="163603"/>
    <lineage>
        <taxon>Bacteria</taxon>
        <taxon>Bacillati</taxon>
        <taxon>Actinomycetota</taxon>
        <taxon>Actinomycetes</taxon>
        <taxon>Streptosporangiales</taxon>
        <taxon>Thermomonosporaceae</taxon>
        <taxon>Actinomadura</taxon>
    </lineage>
</organism>
<protein>
    <submittedName>
        <fullName evidence="5">NAD-dependent malic enzyme</fullName>
    </submittedName>
</protein>
<dbReference type="InterPro" id="IPR037062">
    <property type="entry name" value="Malic_N_dom_sf"/>
</dbReference>
<reference evidence="5 6" key="1">
    <citation type="submission" date="2020-04" db="EMBL/GenBank/DDBJ databases">
        <title>MicrobeNet Type strains.</title>
        <authorList>
            <person name="Nicholson A.C."/>
        </authorList>
    </citation>
    <scope>NUCLEOTIDE SEQUENCE [LARGE SCALE GENOMIC DNA]</scope>
    <source>
        <strain evidence="5 6">ATCC BAA-277</strain>
    </source>
</reference>
<dbReference type="GO" id="GO:0016616">
    <property type="term" value="F:oxidoreductase activity, acting on the CH-OH group of donors, NAD or NADP as acceptor"/>
    <property type="evidence" value="ECO:0007669"/>
    <property type="project" value="InterPro"/>
</dbReference>
<accession>A0A846Z7I4</accession>
<evidence type="ECO:0000259" key="3">
    <source>
        <dbReference type="SMART" id="SM00919"/>
    </source>
</evidence>
<dbReference type="RefSeq" id="WP_067639811.1">
    <property type="nucleotide sequence ID" value="NZ_JAAXPI010000078.1"/>
</dbReference>
<dbReference type="SUPFAM" id="SSF51735">
    <property type="entry name" value="NAD(P)-binding Rossmann-fold domains"/>
    <property type="match status" value="1"/>
</dbReference>
<feature type="domain" description="Malic enzyme N-terminal" evidence="4">
    <location>
        <begin position="18"/>
        <end position="128"/>
    </location>
</feature>
<name>A0A846Z7I4_9ACTN</name>
<dbReference type="PANTHER" id="PTHR43237:SF4">
    <property type="entry name" value="NADP-DEPENDENT MALIC ENZYME"/>
    <property type="match status" value="1"/>
</dbReference>
<dbReference type="SMART" id="SM01274">
    <property type="entry name" value="malic"/>
    <property type="match status" value="1"/>
</dbReference>
<feature type="domain" description="Malic enzyme NAD-binding" evidence="3">
    <location>
        <begin position="141"/>
        <end position="358"/>
    </location>
</feature>
<dbReference type="Gene3D" id="3.40.50.10380">
    <property type="entry name" value="Malic enzyme, N-terminal domain"/>
    <property type="match status" value="1"/>
</dbReference>
<dbReference type="GO" id="GO:0004470">
    <property type="term" value="F:malic enzyme activity"/>
    <property type="evidence" value="ECO:0007669"/>
    <property type="project" value="InterPro"/>
</dbReference>
<dbReference type="Proteomes" id="UP000579250">
    <property type="component" value="Unassembled WGS sequence"/>
</dbReference>
<dbReference type="EMBL" id="JAAXPI010000078">
    <property type="protein sequence ID" value="NKZ08311.1"/>
    <property type="molecule type" value="Genomic_DNA"/>
</dbReference>
<keyword evidence="6" id="KW-1185">Reference proteome</keyword>
<feature type="region of interest" description="Disordered" evidence="2">
    <location>
        <begin position="353"/>
        <end position="373"/>
    </location>
</feature>
<sequence>MRTGRQAGPPQGALRPDPGSLADVTRAALRLASGHGAGDRPPTVLVLSDGSSVLSRGDLGAGAVRPVLERKCEVIERATGMSAFPLAFARAEPAEFVRALELLRPNYDAILIADIAAPRCFELQRLLAAGAVDCPVLHDDQHGTAVMAAAVVLTAAARSGRGPADLCAVVVGAGAAGSCTARLLHHIGVGELRVVDSAGILRPGRAGLSAEKAELAALTNRRGLGGPLGAALRGADVCVALSGSPIDAADLAGMNARPIIIPLSYPDIEVRAEDAAALGAVYLPALEHGLSNNLATPGLLLAACRLGLRGLSTRDLRAAVDCLTALSDDPPDPSPVPRADAGLLARSIAGAVAGGRARERANADPAPSRKVRT</sequence>
<evidence type="ECO:0000256" key="2">
    <source>
        <dbReference type="SAM" id="MobiDB-lite"/>
    </source>
</evidence>
<gene>
    <name evidence="5" type="ORF">HGB48_31935</name>
</gene>